<dbReference type="Pfam" id="PF04677">
    <property type="entry name" value="CwfJ_C_1"/>
    <property type="match status" value="1"/>
</dbReference>
<dbReference type="InterPro" id="IPR040194">
    <property type="entry name" value="Cwf19-like"/>
</dbReference>
<evidence type="ECO:0000259" key="3">
    <source>
        <dbReference type="Pfam" id="PF04677"/>
    </source>
</evidence>
<dbReference type="GO" id="GO:0000398">
    <property type="term" value="P:mRNA splicing, via spliceosome"/>
    <property type="evidence" value="ECO:0007669"/>
    <property type="project" value="TreeGrafter"/>
</dbReference>
<evidence type="ECO:0000259" key="2">
    <source>
        <dbReference type="Pfam" id="PF04676"/>
    </source>
</evidence>
<evidence type="ECO:0000313" key="5">
    <source>
        <dbReference type="Proteomes" id="UP000325440"/>
    </source>
</evidence>
<name>A0A5E4NS86_9HEMI</name>
<dbReference type="AlphaFoldDB" id="A0A5E4NS86"/>
<dbReference type="PANTHER" id="PTHR12072:SF4">
    <property type="entry name" value="CWF19-LIKE PROTEIN 1"/>
    <property type="match status" value="1"/>
</dbReference>
<reference evidence="4 5" key="1">
    <citation type="submission" date="2019-08" db="EMBL/GenBank/DDBJ databases">
        <authorList>
            <person name="Alioto T."/>
            <person name="Alioto T."/>
            <person name="Gomez Garrido J."/>
        </authorList>
    </citation>
    <scope>NUCLEOTIDE SEQUENCE [LARGE SCALE GENOMIC DNA]</scope>
</reference>
<dbReference type="Proteomes" id="UP000325440">
    <property type="component" value="Unassembled WGS sequence"/>
</dbReference>
<protein>
    <submittedName>
        <fullName evidence="4">HIT-like domain,Cwf19-like, C-terminal domain-1,Cwf19-like protein, C-terminal domain-2</fullName>
    </submittedName>
</protein>
<feature type="domain" description="Cwf19-like protein C-terminal" evidence="2">
    <location>
        <begin position="409"/>
        <end position="489"/>
    </location>
</feature>
<dbReference type="GO" id="GO:0061632">
    <property type="term" value="F:RNA lariat debranching enzyme activator activity"/>
    <property type="evidence" value="ECO:0007669"/>
    <property type="project" value="TreeGrafter"/>
</dbReference>
<dbReference type="PANTHER" id="PTHR12072">
    <property type="entry name" value="CWF19, CELL CYCLE CONTROL PROTEIN"/>
    <property type="match status" value="1"/>
</dbReference>
<comment type="similarity">
    <text evidence="1">Belongs to the CWF19 family.</text>
</comment>
<organism evidence="4 5">
    <name type="scientific">Cinara cedri</name>
    <dbReference type="NCBI Taxonomy" id="506608"/>
    <lineage>
        <taxon>Eukaryota</taxon>
        <taxon>Metazoa</taxon>
        <taxon>Ecdysozoa</taxon>
        <taxon>Arthropoda</taxon>
        <taxon>Hexapoda</taxon>
        <taxon>Insecta</taxon>
        <taxon>Pterygota</taxon>
        <taxon>Neoptera</taxon>
        <taxon>Paraneoptera</taxon>
        <taxon>Hemiptera</taxon>
        <taxon>Sternorrhyncha</taxon>
        <taxon>Aphidomorpha</taxon>
        <taxon>Aphidoidea</taxon>
        <taxon>Aphididae</taxon>
        <taxon>Lachninae</taxon>
        <taxon>Cinara</taxon>
    </lineage>
</organism>
<dbReference type="InterPro" id="IPR006767">
    <property type="entry name" value="Cwf19-like_C_dom-2"/>
</dbReference>
<dbReference type="EMBL" id="CABPRJ010002406">
    <property type="protein sequence ID" value="VVC45604.1"/>
    <property type="molecule type" value="Genomic_DNA"/>
</dbReference>
<dbReference type="OrthoDB" id="444325at2759"/>
<sequence length="498" mass="57425">MADRSAKILVCSGVNGRINGFIDYLESMFTESGDYDYVFCIGNFFGDEENSENEWKQFLDSGKTGKQGIITSSEGLTIGFISGIQGPFQGIKCEMHEFNCESLEMFKKCFVRSEKKLDILLTSPWPTDVYNNDNTNNISFSKENLDTKCVSNLLSWIAINVTPNYHFSGMQGIYYERTPYKSPNNQITRFIALGNYYNINEPETNPKPKWFYDFILKKKKLIAPKDTIVTTNSPYSATFEYCVQPISKEYFTKISASDRALRIQKFKERSNQTSEGKTDVCLLCWSNQTSANKHMIVSTGDLVYLAGSKSPLVQENLFISTIGHYKSFNRISKIGQFEVNMFKLSLIKYFQSSGRQVVFFEQNIMSTHFNLQAIPVPVSNNMIDRIKCAFIAKFKEHGLNLEPIYEKALLYKMITSEGYFYLELPERKYYLYTTYNKDNTEFPSLIAREVLASKSLLDIEDRIDEKNCTKDISEETKDIETFKVAFKVFNKFKEVEKE</sequence>
<feature type="domain" description="Cwf19-like C-terminal" evidence="3">
    <location>
        <begin position="271"/>
        <end position="380"/>
    </location>
</feature>
<evidence type="ECO:0000313" key="4">
    <source>
        <dbReference type="EMBL" id="VVC45604.1"/>
    </source>
</evidence>
<accession>A0A5E4NS86</accession>
<dbReference type="GO" id="GO:0071014">
    <property type="term" value="C:post-mRNA release spliceosomal complex"/>
    <property type="evidence" value="ECO:0007669"/>
    <property type="project" value="TreeGrafter"/>
</dbReference>
<gene>
    <name evidence="4" type="ORF">CINCED_3A016794</name>
</gene>
<evidence type="ECO:0000256" key="1">
    <source>
        <dbReference type="ARBA" id="ARBA00006795"/>
    </source>
</evidence>
<dbReference type="CDD" id="cd07380">
    <property type="entry name" value="MPP_CWF19_N"/>
    <property type="match status" value="1"/>
</dbReference>
<dbReference type="Pfam" id="PF04676">
    <property type="entry name" value="CwfJ_C_2"/>
    <property type="match status" value="1"/>
</dbReference>
<dbReference type="InterPro" id="IPR006768">
    <property type="entry name" value="Cwf19-like_C_dom-1"/>
</dbReference>
<keyword evidence="5" id="KW-1185">Reference proteome</keyword>
<proteinExistence type="inferred from homology"/>